<dbReference type="SMART" id="SM00387">
    <property type="entry name" value="HATPase_c"/>
    <property type="match status" value="1"/>
</dbReference>
<evidence type="ECO:0000256" key="13">
    <source>
        <dbReference type="ARBA" id="ARBA00023136"/>
    </source>
</evidence>
<feature type="domain" description="PAC" evidence="19">
    <location>
        <begin position="207"/>
        <end position="259"/>
    </location>
</feature>
<dbReference type="GO" id="GO:0005524">
    <property type="term" value="F:ATP binding"/>
    <property type="evidence" value="ECO:0007669"/>
    <property type="project" value="UniProtKB-KW"/>
</dbReference>
<keyword evidence="4" id="KW-1003">Cell membrane</keyword>
<dbReference type="SMART" id="SM00086">
    <property type="entry name" value="PAC"/>
    <property type="match status" value="2"/>
</dbReference>
<dbReference type="PANTHER" id="PTHR45339">
    <property type="entry name" value="HYBRID SIGNAL TRANSDUCTION HISTIDINE KINASE J"/>
    <property type="match status" value="1"/>
</dbReference>
<dbReference type="CDD" id="cd17546">
    <property type="entry name" value="REC_hyHK_CKI1_RcsC-like"/>
    <property type="match status" value="1"/>
</dbReference>
<dbReference type="Gene3D" id="1.10.287.130">
    <property type="match status" value="1"/>
</dbReference>
<proteinExistence type="predicted"/>
<name>A0A178MJN6_9PROT</name>
<dbReference type="GO" id="GO:0005886">
    <property type="term" value="C:plasma membrane"/>
    <property type="evidence" value="ECO:0007669"/>
    <property type="project" value="UniProtKB-SubCell"/>
</dbReference>
<dbReference type="InterPro" id="IPR013655">
    <property type="entry name" value="PAS_fold_3"/>
</dbReference>
<keyword evidence="7" id="KW-0812">Transmembrane</keyword>
<dbReference type="FunFam" id="1.10.287.130:FF:000003">
    <property type="entry name" value="Histidine kinase"/>
    <property type="match status" value="1"/>
</dbReference>
<dbReference type="PROSITE" id="PS50113">
    <property type="entry name" value="PAC"/>
    <property type="match status" value="2"/>
</dbReference>
<dbReference type="Gene3D" id="3.30.450.20">
    <property type="entry name" value="PAS domain"/>
    <property type="match status" value="2"/>
</dbReference>
<dbReference type="CDD" id="cd00088">
    <property type="entry name" value="HPT"/>
    <property type="match status" value="1"/>
</dbReference>
<evidence type="ECO:0000256" key="6">
    <source>
        <dbReference type="ARBA" id="ARBA00022679"/>
    </source>
</evidence>
<dbReference type="SUPFAM" id="SSF55785">
    <property type="entry name" value="PYP-like sensor domain (PAS domain)"/>
    <property type="match status" value="2"/>
</dbReference>
<dbReference type="Gene3D" id="3.30.565.10">
    <property type="entry name" value="Histidine kinase-like ATPase, C-terminal domain"/>
    <property type="match status" value="1"/>
</dbReference>
<evidence type="ECO:0000256" key="4">
    <source>
        <dbReference type="ARBA" id="ARBA00022475"/>
    </source>
</evidence>
<keyword evidence="8" id="KW-0547">Nucleotide-binding</keyword>
<gene>
    <name evidence="22" type="ORF">A6A05_14355</name>
</gene>
<evidence type="ECO:0000256" key="9">
    <source>
        <dbReference type="ARBA" id="ARBA00022777"/>
    </source>
</evidence>
<dbReference type="SMART" id="SM00091">
    <property type="entry name" value="PAS"/>
    <property type="match status" value="2"/>
</dbReference>
<evidence type="ECO:0000259" key="18">
    <source>
        <dbReference type="PROSITE" id="PS50112"/>
    </source>
</evidence>
<evidence type="ECO:0000259" key="19">
    <source>
        <dbReference type="PROSITE" id="PS50113"/>
    </source>
</evidence>
<evidence type="ECO:0000256" key="5">
    <source>
        <dbReference type="ARBA" id="ARBA00022553"/>
    </source>
</evidence>
<evidence type="ECO:0000256" key="3">
    <source>
        <dbReference type="ARBA" id="ARBA00012438"/>
    </source>
</evidence>
<keyword evidence="11" id="KW-1133">Transmembrane helix</keyword>
<evidence type="ECO:0000256" key="2">
    <source>
        <dbReference type="ARBA" id="ARBA00004651"/>
    </source>
</evidence>
<evidence type="ECO:0000256" key="10">
    <source>
        <dbReference type="ARBA" id="ARBA00022840"/>
    </source>
</evidence>
<feature type="domain" description="Response regulatory" evidence="17">
    <location>
        <begin position="792"/>
        <end position="909"/>
    </location>
</feature>
<keyword evidence="9" id="KW-0418">Kinase</keyword>
<dbReference type="Proteomes" id="UP000078543">
    <property type="component" value="Unassembled WGS sequence"/>
</dbReference>
<feature type="domain" description="PAS" evidence="18">
    <location>
        <begin position="149"/>
        <end position="190"/>
    </location>
</feature>
<keyword evidence="12" id="KW-0902">Two-component regulatory system</keyword>
<dbReference type="SUPFAM" id="SSF47384">
    <property type="entry name" value="Homodimeric domain of signal transducing histidine kinase"/>
    <property type="match status" value="1"/>
</dbReference>
<accession>A0A178MJN6</accession>
<feature type="domain" description="Response regulatory" evidence="17">
    <location>
        <begin position="646"/>
        <end position="767"/>
    </location>
</feature>
<dbReference type="InterPro" id="IPR004358">
    <property type="entry name" value="Sig_transdc_His_kin-like_C"/>
</dbReference>
<feature type="modified residue" description="4-aspartylphosphate" evidence="15">
    <location>
        <position position="841"/>
    </location>
</feature>
<comment type="caution">
    <text evidence="22">The sequence shown here is derived from an EMBL/GenBank/DDBJ whole genome shotgun (WGS) entry which is preliminary data.</text>
</comment>
<dbReference type="GO" id="GO:0000155">
    <property type="term" value="F:phosphorelay sensor kinase activity"/>
    <property type="evidence" value="ECO:0007669"/>
    <property type="project" value="InterPro"/>
</dbReference>
<dbReference type="InterPro" id="IPR000198">
    <property type="entry name" value="RhoGAP_dom"/>
</dbReference>
<dbReference type="InterPro" id="IPR001789">
    <property type="entry name" value="Sig_transdc_resp-reg_receiver"/>
</dbReference>
<dbReference type="InterPro" id="IPR011006">
    <property type="entry name" value="CheY-like_superfamily"/>
</dbReference>
<sequence>MRRAFGVDGESEVQALLMELFTLPADSLPPSAARLIAGLAELLRRVEDTYEQNERDLSLRNRSLVLSSDELNRVNERLRDEAHAQAQAIETLRGTVNELLAASDMPIIDEGAAGLDKLSALISNLVHERSDIQLELEQQKFALDQHAIVSIADRAGTILYANDKFLAVSGFSREQLLGQNHRIVKSGAHPPEFFREMWRTIASGEVWHGEVCNRRRDGQLYWVDATIVPILDERGKPRQYIGIRTDITERKQMEAALRESEQRLQIALDAGSIGLWTWNLQTDQATFSSQWMGMLGYPPDAFPHTGQSWANLLCPDDRDSVQAALNSHLEGRTPTYEVEFRLLHRDGTWRWIMASGRLIERDGDGKPLRMAGTHKDITDRKSVEAQLRIALDNAEAANRAKSDFLATMSHEIRTPMNGIIGMTGLLMDTHLTKEQRHFADTVRMSAESLLGIINDILDFSKMEAGRLEFEDGPFEITPLIEGVVDILGPRTKGKDIDFSYFIPTEAHGVFSGDAGRLRQVLMNLAGNAVKFTEKGAVTITVGARHVSDDTTWLDVSVADSGVGIPEAAQGKLFAKFTQADSSTARKFGGSGLGLAISKTIVDMMGGEIGFTSKVGHGSTFWFKVPLRCISRVQPAQAPDNPLAGLHVLVVDDNETNREIFFRQLHSWGAVAAMADSATSGLMAIRSASLSGSPFHVALIDHHMPGMSGLDLAAVLRADPALAELRLILASSGNPGEFAEAGKRLGLSAVYSKPLRQSALLDCLMEITGKRPEQPVPVHSGPATDTATGMALRILVAEDNSVNQQVAVGLLAKLGHRADVADDGREALNLVQTCDYDLVLMDMQMPNMDGLAATAAIRALPGDKSAIPIIAMTANAMQGDREICINGGMNDYVSKPIDRRRLSEVLDRWTERVLGRRKNSCQPDSVASAEPHAAAAEPDIIDKDAQEGLIDALDRDVFIGLLTSFTRSMPTRLREMESALSDADMDQLKRTAHSLKGAAANLGLPRLAECFSHIEQAGMSGDHPAADCWFEKALGVAETTLAALSSEFGT</sequence>
<evidence type="ECO:0000313" key="22">
    <source>
        <dbReference type="EMBL" id="OAN48809.1"/>
    </source>
</evidence>
<dbReference type="InterPro" id="IPR001610">
    <property type="entry name" value="PAC"/>
</dbReference>
<feature type="domain" description="Histidine kinase" evidence="16">
    <location>
        <begin position="407"/>
        <end position="628"/>
    </location>
</feature>
<protein>
    <recommendedName>
        <fullName evidence="3">histidine kinase</fullName>
        <ecNumber evidence="3">2.7.13.3</ecNumber>
    </recommendedName>
</protein>
<dbReference type="InterPro" id="IPR000700">
    <property type="entry name" value="PAS-assoc_C"/>
</dbReference>
<dbReference type="InterPro" id="IPR003661">
    <property type="entry name" value="HisK_dim/P_dom"/>
</dbReference>
<evidence type="ECO:0000256" key="14">
    <source>
        <dbReference type="PROSITE-ProRule" id="PRU00110"/>
    </source>
</evidence>
<comment type="catalytic activity">
    <reaction evidence="1">
        <text>ATP + protein L-histidine = ADP + protein N-phospho-L-histidine.</text>
        <dbReference type="EC" id="2.7.13.3"/>
    </reaction>
</comment>
<dbReference type="InterPro" id="IPR036097">
    <property type="entry name" value="HisK_dim/P_sf"/>
</dbReference>
<keyword evidence="10" id="KW-0067">ATP-binding</keyword>
<feature type="modified residue" description="4-aspartylphosphate" evidence="15">
    <location>
        <position position="700"/>
    </location>
</feature>
<evidence type="ECO:0000256" key="7">
    <source>
        <dbReference type="ARBA" id="ARBA00022692"/>
    </source>
</evidence>
<dbReference type="CDD" id="cd00082">
    <property type="entry name" value="HisKA"/>
    <property type="match status" value="1"/>
</dbReference>
<dbReference type="InterPro" id="IPR036641">
    <property type="entry name" value="HPT_dom_sf"/>
</dbReference>
<dbReference type="InterPro" id="IPR008207">
    <property type="entry name" value="Sig_transdc_His_kin_Hpt_dom"/>
</dbReference>
<dbReference type="Gene3D" id="1.20.120.160">
    <property type="entry name" value="HPT domain"/>
    <property type="match status" value="1"/>
</dbReference>
<keyword evidence="23" id="KW-1185">Reference proteome</keyword>
<feature type="domain" description="HPt" evidence="21">
    <location>
        <begin position="953"/>
        <end position="1049"/>
    </location>
</feature>
<evidence type="ECO:0000259" key="16">
    <source>
        <dbReference type="PROSITE" id="PS50109"/>
    </source>
</evidence>
<keyword evidence="5 15" id="KW-0597">Phosphoprotein</keyword>
<feature type="domain" description="PAC" evidence="19">
    <location>
        <begin position="336"/>
        <end position="389"/>
    </location>
</feature>
<evidence type="ECO:0000313" key="23">
    <source>
        <dbReference type="Proteomes" id="UP000078543"/>
    </source>
</evidence>
<dbReference type="PROSITE" id="PS50110">
    <property type="entry name" value="RESPONSE_REGULATORY"/>
    <property type="match status" value="2"/>
</dbReference>
<keyword evidence="6" id="KW-0808">Transferase</keyword>
<dbReference type="Pfam" id="PF08447">
    <property type="entry name" value="PAS_3"/>
    <property type="match status" value="1"/>
</dbReference>
<feature type="modified residue" description="Phosphohistidine" evidence="14">
    <location>
        <position position="992"/>
    </location>
</feature>
<dbReference type="SUPFAM" id="SSF55874">
    <property type="entry name" value="ATPase domain of HSP90 chaperone/DNA topoisomerase II/histidine kinase"/>
    <property type="match status" value="1"/>
</dbReference>
<comment type="subcellular location">
    <subcellularLocation>
        <location evidence="2">Cell membrane</location>
        <topology evidence="2">Multi-pass membrane protein</topology>
    </subcellularLocation>
</comment>
<dbReference type="InterPro" id="IPR035965">
    <property type="entry name" value="PAS-like_dom_sf"/>
</dbReference>
<dbReference type="InterPro" id="IPR005467">
    <property type="entry name" value="His_kinase_dom"/>
</dbReference>
<evidence type="ECO:0000256" key="15">
    <source>
        <dbReference type="PROSITE-ProRule" id="PRU00169"/>
    </source>
</evidence>
<reference evidence="22 23" key="1">
    <citation type="submission" date="2016-04" db="EMBL/GenBank/DDBJ databases">
        <title>Draft genome sequence of freshwater magnetotactic bacteria Magnetospirillum marisnigri SP-1 and Magnetospirillum moscoviense BB-1.</title>
        <authorList>
            <person name="Koziaeva V."/>
            <person name="Dziuba M.V."/>
            <person name="Ivanov T.M."/>
            <person name="Kuznetsov B."/>
            <person name="Grouzdev D.S."/>
        </authorList>
    </citation>
    <scope>NUCLEOTIDE SEQUENCE [LARGE SCALE GENOMIC DNA]</scope>
    <source>
        <strain evidence="22 23">BB-1</strain>
    </source>
</reference>
<dbReference type="Pfam" id="PF00072">
    <property type="entry name" value="Response_reg"/>
    <property type="match status" value="2"/>
</dbReference>
<dbReference type="InterPro" id="IPR036890">
    <property type="entry name" value="HATPase_C_sf"/>
</dbReference>
<dbReference type="PRINTS" id="PR00344">
    <property type="entry name" value="BCTRLSENSOR"/>
</dbReference>
<dbReference type="SMART" id="SM00073">
    <property type="entry name" value="HPT"/>
    <property type="match status" value="1"/>
</dbReference>
<dbReference type="SMART" id="SM00448">
    <property type="entry name" value="REC"/>
    <property type="match status" value="2"/>
</dbReference>
<dbReference type="PANTHER" id="PTHR45339:SF1">
    <property type="entry name" value="HYBRID SIGNAL TRANSDUCTION HISTIDINE KINASE J"/>
    <property type="match status" value="1"/>
</dbReference>
<dbReference type="PROSITE" id="PS50238">
    <property type="entry name" value="RHOGAP"/>
    <property type="match status" value="1"/>
</dbReference>
<dbReference type="CDD" id="cd16922">
    <property type="entry name" value="HATPase_EvgS-ArcB-TorS-like"/>
    <property type="match status" value="1"/>
</dbReference>
<feature type="domain" description="Rho-GAP" evidence="20">
    <location>
        <begin position="1"/>
        <end position="100"/>
    </location>
</feature>
<dbReference type="Gene3D" id="3.40.50.2300">
    <property type="match status" value="2"/>
</dbReference>
<dbReference type="PROSITE" id="PS50112">
    <property type="entry name" value="PAS"/>
    <property type="match status" value="1"/>
</dbReference>
<evidence type="ECO:0000256" key="1">
    <source>
        <dbReference type="ARBA" id="ARBA00000085"/>
    </source>
</evidence>
<dbReference type="FunFam" id="3.30.565.10:FF:000010">
    <property type="entry name" value="Sensor histidine kinase RcsC"/>
    <property type="match status" value="1"/>
</dbReference>
<dbReference type="Pfam" id="PF02518">
    <property type="entry name" value="HATPase_c"/>
    <property type="match status" value="1"/>
</dbReference>
<dbReference type="AlphaFoldDB" id="A0A178MJN6"/>
<dbReference type="SUPFAM" id="SSF52172">
    <property type="entry name" value="CheY-like"/>
    <property type="match status" value="2"/>
</dbReference>
<dbReference type="STRING" id="1437059.A6A05_14355"/>
<organism evidence="22 23">
    <name type="scientific">Magnetospirillum moscoviense</name>
    <dbReference type="NCBI Taxonomy" id="1437059"/>
    <lineage>
        <taxon>Bacteria</taxon>
        <taxon>Pseudomonadati</taxon>
        <taxon>Pseudomonadota</taxon>
        <taxon>Alphaproteobacteria</taxon>
        <taxon>Rhodospirillales</taxon>
        <taxon>Rhodospirillaceae</taxon>
        <taxon>Magnetospirillum</taxon>
    </lineage>
</organism>
<dbReference type="NCBIfam" id="TIGR00229">
    <property type="entry name" value="sensory_box"/>
    <property type="match status" value="2"/>
</dbReference>
<dbReference type="InterPro" id="IPR000014">
    <property type="entry name" value="PAS"/>
</dbReference>
<evidence type="ECO:0000256" key="12">
    <source>
        <dbReference type="ARBA" id="ARBA00023012"/>
    </source>
</evidence>
<dbReference type="Pfam" id="PF01627">
    <property type="entry name" value="Hpt"/>
    <property type="match status" value="1"/>
</dbReference>
<evidence type="ECO:0000256" key="8">
    <source>
        <dbReference type="ARBA" id="ARBA00022741"/>
    </source>
</evidence>
<dbReference type="InterPro" id="IPR003594">
    <property type="entry name" value="HATPase_dom"/>
</dbReference>
<keyword evidence="13" id="KW-0472">Membrane</keyword>
<evidence type="ECO:0000256" key="11">
    <source>
        <dbReference type="ARBA" id="ARBA00022989"/>
    </source>
</evidence>
<evidence type="ECO:0000259" key="17">
    <source>
        <dbReference type="PROSITE" id="PS50110"/>
    </source>
</evidence>
<dbReference type="SMART" id="SM00388">
    <property type="entry name" value="HisKA"/>
    <property type="match status" value="1"/>
</dbReference>
<dbReference type="Pfam" id="PF00512">
    <property type="entry name" value="HisKA"/>
    <property type="match status" value="1"/>
</dbReference>
<dbReference type="EMBL" id="LWQU01000154">
    <property type="protein sequence ID" value="OAN48809.1"/>
    <property type="molecule type" value="Genomic_DNA"/>
</dbReference>
<evidence type="ECO:0000259" key="20">
    <source>
        <dbReference type="PROSITE" id="PS50238"/>
    </source>
</evidence>
<dbReference type="PROSITE" id="PS50109">
    <property type="entry name" value="HIS_KIN"/>
    <property type="match status" value="1"/>
</dbReference>
<dbReference type="SUPFAM" id="SSF47226">
    <property type="entry name" value="Histidine-containing phosphotransfer domain, HPT domain"/>
    <property type="match status" value="1"/>
</dbReference>
<evidence type="ECO:0000259" key="21">
    <source>
        <dbReference type="PROSITE" id="PS50894"/>
    </source>
</evidence>
<dbReference type="EC" id="2.7.13.3" evidence="3"/>
<dbReference type="CDD" id="cd00130">
    <property type="entry name" value="PAS"/>
    <property type="match status" value="2"/>
</dbReference>
<dbReference type="CDD" id="cd00156">
    <property type="entry name" value="REC"/>
    <property type="match status" value="1"/>
</dbReference>
<dbReference type="PROSITE" id="PS50894">
    <property type="entry name" value="HPT"/>
    <property type="match status" value="1"/>
</dbReference>
<dbReference type="Pfam" id="PF13426">
    <property type="entry name" value="PAS_9"/>
    <property type="match status" value="1"/>
</dbReference>